<dbReference type="Pfam" id="PF04570">
    <property type="entry name" value="zf-FLZ"/>
    <property type="match status" value="1"/>
</dbReference>
<dbReference type="InterPro" id="IPR007650">
    <property type="entry name" value="Zf-FLZ_dom"/>
</dbReference>
<proteinExistence type="inferred from homology"/>
<evidence type="ECO:0000256" key="4">
    <source>
        <dbReference type="PROSITE-ProRule" id="PRU01131"/>
    </source>
</evidence>
<dbReference type="PROSITE" id="PS51795">
    <property type="entry name" value="ZF_FLZ"/>
    <property type="match status" value="1"/>
</dbReference>
<feature type="signal peptide" evidence="5">
    <location>
        <begin position="1"/>
        <end position="15"/>
    </location>
</feature>
<comment type="similarity">
    <text evidence="1">Belongs to the FLZ family.</text>
</comment>
<feature type="domain" description="FLZ-type" evidence="6">
    <location>
        <begin position="34"/>
        <end position="57"/>
    </location>
</feature>
<feature type="zinc finger region" description="FLZ-type" evidence="4">
    <location>
        <begin position="34"/>
        <end position="57"/>
    </location>
</feature>
<protein>
    <recommendedName>
        <fullName evidence="6">FLZ-type domain-containing protein</fullName>
    </recommendedName>
</protein>
<accession>A0AAN7G798</accession>
<dbReference type="Proteomes" id="UP001324115">
    <property type="component" value="Unassembled WGS sequence"/>
</dbReference>
<organism evidence="7 8">
    <name type="scientific">Quercus rubra</name>
    <name type="common">Northern red oak</name>
    <name type="synonym">Quercus borealis</name>
    <dbReference type="NCBI Taxonomy" id="3512"/>
    <lineage>
        <taxon>Eukaryota</taxon>
        <taxon>Viridiplantae</taxon>
        <taxon>Streptophyta</taxon>
        <taxon>Embryophyta</taxon>
        <taxon>Tracheophyta</taxon>
        <taxon>Spermatophyta</taxon>
        <taxon>Magnoliopsida</taxon>
        <taxon>eudicotyledons</taxon>
        <taxon>Gunneridae</taxon>
        <taxon>Pentapetalae</taxon>
        <taxon>rosids</taxon>
        <taxon>fabids</taxon>
        <taxon>Fagales</taxon>
        <taxon>Fagaceae</taxon>
        <taxon>Quercus</taxon>
    </lineage>
</organism>
<keyword evidence="3" id="KW-0863">Zinc-finger</keyword>
<dbReference type="GO" id="GO:0008270">
    <property type="term" value="F:zinc ion binding"/>
    <property type="evidence" value="ECO:0007669"/>
    <property type="project" value="UniProtKB-KW"/>
</dbReference>
<evidence type="ECO:0000259" key="6">
    <source>
        <dbReference type="PROSITE" id="PS51795"/>
    </source>
</evidence>
<keyword evidence="8" id="KW-1185">Reference proteome</keyword>
<evidence type="ECO:0000256" key="2">
    <source>
        <dbReference type="ARBA" id="ARBA00022723"/>
    </source>
</evidence>
<evidence type="ECO:0000256" key="1">
    <source>
        <dbReference type="ARBA" id="ARBA00009374"/>
    </source>
</evidence>
<dbReference type="EMBL" id="JAXUIC010000002">
    <property type="protein sequence ID" value="KAK4603559.1"/>
    <property type="molecule type" value="Genomic_DNA"/>
</dbReference>
<evidence type="ECO:0000256" key="5">
    <source>
        <dbReference type="SAM" id="SignalP"/>
    </source>
</evidence>
<dbReference type="AlphaFoldDB" id="A0AAN7G798"/>
<reference evidence="7 8" key="1">
    <citation type="journal article" date="2023" name="G3 (Bethesda)">
        <title>A haplotype-resolved chromosome-scale genome for Quercus rubra L. provides insights into the genetics of adaptive traits for red oak species.</title>
        <authorList>
            <person name="Kapoor B."/>
            <person name="Jenkins J."/>
            <person name="Schmutz J."/>
            <person name="Zhebentyayeva T."/>
            <person name="Kuelheim C."/>
            <person name="Coggeshall M."/>
            <person name="Heim C."/>
            <person name="Lasky J.R."/>
            <person name="Leites L."/>
            <person name="Islam-Faridi N."/>
            <person name="Romero-Severson J."/>
            <person name="DeLeo V.L."/>
            <person name="Lucas S.M."/>
            <person name="Lazic D."/>
            <person name="Gailing O."/>
            <person name="Carlson J."/>
            <person name="Staton M."/>
        </authorList>
    </citation>
    <scope>NUCLEOTIDE SEQUENCE [LARGE SCALE GENOMIC DNA]</scope>
    <source>
        <strain evidence="7">Pseudo-F2</strain>
    </source>
</reference>
<sequence>MPIPVTPMMFWPCLALVSGGALVKMESSQTQLRSFLERCHLCKKWIDDNDVYMYGVP</sequence>
<keyword evidence="5" id="KW-0732">Signal</keyword>
<evidence type="ECO:0000313" key="8">
    <source>
        <dbReference type="Proteomes" id="UP001324115"/>
    </source>
</evidence>
<name>A0AAN7G798_QUERU</name>
<comment type="caution">
    <text evidence="7">The sequence shown here is derived from an EMBL/GenBank/DDBJ whole genome shotgun (WGS) entry which is preliminary data.</text>
</comment>
<keyword evidence="2" id="KW-0479">Metal-binding</keyword>
<evidence type="ECO:0000313" key="7">
    <source>
        <dbReference type="EMBL" id="KAK4603559.1"/>
    </source>
</evidence>
<gene>
    <name evidence="7" type="ORF">RGQ29_012182</name>
</gene>
<keyword evidence="3" id="KW-0862">Zinc</keyword>
<evidence type="ECO:0000256" key="3">
    <source>
        <dbReference type="ARBA" id="ARBA00022771"/>
    </source>
</evidence>
<feature type="chain" id="PRO_5042883931" description="FLZ-type domain-containing protein" evidence="5">
    <location>
        <begin position="16"/>
        <end position="57"/>
    </location>
</feature>